<name>A0A1N6JQT1_9BACT</name>
<dbReference type="Proteomes" id="UP000185003">
    <property type="component" value="Unassembled WGS sequence"/>
</dbReference>
<dbReference type="SMART" id="SM00849">
    <property type="entry name" value="Lactamase_B"/>
    <property type="match status" value="1"/>
</dbReference>
<keyword evidence="3" id="KW-1185">Reference proteome</keyword>
<dbReference type="InterPro" id="IPR036866">
    <property type="entry name" value="RibonucZ/Hydroxyglut_hydro"/>
</dbReference>
<dbReference type="EMBL" id="FSRA01000002">
    <property type="protein sequence ID" value="SIO46630.1"/>
    <property type="molecule type" value="Genomic_DNA"/>
</dbReference>
<dbReference type="Gene3D" id="3.60.15.10">
    <property type="entry name" value="Ribonuclease Z/Hydroxyacylglutathione hydrolase-like"/>
    <property type="match status" value="1"/>
</dbReference>
<feature type="domain" description="Metallo-beta-lactamase" evidence="1">
    <location>
        <begin position="73"/>
        <end position="227"/>
    </location>
</feature>
<proteinExistence type="predicted"/>
<evidence type="ECO:0000259" key="1">
    <source>
        <dbReference type="SMART" id="SM00849"/>
    </source>
</evidence>
<dbReference type="Pfam" id="PF00753">
    <property type="entry name" value="Lactamase_B"/>
    <property type="match status" value="1"/>
</dbReference>
<gene>
    <name evidence="2" type="ORF">SAMN04488055_4281</name>
</gene>
<dbReference type="OrthoDB" id="2373347at2"/>
<dbReference type="RefSeq" id="WP_074243129.1">
    <property type="nucleotide sequence ID" value="NZ_FSRA01000002.1"/>
</dbReference>
<evidence type="ECO:0000313" key="3">
    <source>
        <dbReference type="Proteomes" id="UP000185003"/>
    </source>
</evidence>
<dbReference type="SUPFAM" id="SSF56281">
    <property type="entry name" value="Metallo-hydrolase/oxidoreductase"/>
    <property type="match status" value="1"/>
</dbReference>
<dbReference type="InterPro" id="IPR001279">
    <property type="entry name" value="Metallo-B-lactamas"/>
</dbReference>
<evidence type="ECO:0000313" key="2">
    <source>
        <dbReference type="EMBL" id="SIO46630.1"/>
    </source>
</evidence>
<dbReference type="PANTHER" id="PTHR36839">
    <property type="entry name" value="METALLO-BETA-LACTAMASE FAMILY PROTEIN (AFU_ORTHOLOGUE AFUA_5G12770)"/>
    <property type="match status" value="1"/>
</dbReference>
<organism evidence="2 3">
    <name type="scientific">Chitinophaga niabensis</name>
    <dbReference type="NCBI Taxonomy" id="536979"/>
    <lineage>
        <taxon>Bacteria</taxon>
        <taxon>Pseudomonadati</taxon>
        <taxon>Bacteroidota</taxon>
        <taxon>Chitinophagia</taxon>
        <taxon>Chitinophagales</taxon>
        <taxon>Chitinophagaceae</taxon>
        <taxon>Chitinophaga</taxon>
    </lineage>
</organism>
<sequence length="263" mass="29543">MTNYICTTCGVQYESGITPPLHCPICEDDRQYVNPGGQSWTSLKEVAKQHRNIIEKISPDLYAIYTAPKFGIGQRAYLVISPGGNVLWDCITLLDPSTIDIIEKLGGIKAIVLSHPHYFSTIVEWSEAFQADIYVHAEDAHWLGRRNNKLRLWEGDIEPLWDQIKIVRCGGHFPGACILHWPVGDGILLVGDTIQVSPNLTTVSFMYSYPNNIPLPKKDILAIAFAVKLLQYNVMHGAFGLSIRENAAAVMDRSVQRYLQIYE</sequence>
<dbReference type="SUPFAM" id="SSF57802">
    <property type="entry name" value="Rubredoxin-like"/>
    <property type="match status" value="1"/>
</dbReference>
<dbReference type="PANTHER" id="PTHR36839:SF1">
    <property type="entry name" value="METALLO-BETA-LACTAMASE FAMILY PROTEIN (AFU_ORTHOLOGUE AFUA_5G12770)"/>
    <property type="match status" value="1"/>
</dbReference>
<reference evidence="3" key="1">
    <citation type="submission" date="2016-11" db="EMBL/GenBank/DDBJ databases">
        <authorList>
            <person name="Varghese N."/>
            <person name="Submissions S."/>
        </authorList>
    </citation>
    <scope>NUCLEOTIDE SEQUENCE [LARGE SCALE GENOMIC DNA]</scope>
    <source>
        <strain evidence="3">DSM 24787</strain>
    </source>
</reference>
<dbReference type="STRING" id="536979.SAMN04488055_4281"/>
<protein>
    <submittedName>
        <fullName evidence="2">Metallo-beta-lactamase superfamily protein</fullName>
    </submittedName>
</protein>
<accession>A0A1N6JQT1</accession>
<dbReference type="AlphaFoldDB" id="A0A1N6JQT1"/>